<dbReference type="PANTHER" id="PTHR12243">
    <property type="entry name" value="MADF DOMAIN TRANSCRIPTION FACTOR"/>
    <property type="match status" value="1"/>
</dbReference>
<dbReference type="InterPro" id="IPR039353">
    <property type="entry name" value="TF_Adf1"/>
</dbReference>
<dbReference type="InParanoid" id="A0A1X7VEN6"/>
<dbReference type="PROSITE" id="PS50090">
    <property type="entry name" value="MYB_LIKE"/>
    <property type="match status" value="1"/>
</dbReference>
<dbReference type="InterPro" id="IPR001005">
    <property type="entry name" value="SANT/Myb"/>
</dbReference>
<reference evidence="5" key="1">
    <citation type="journal article" date="2010" name="Nature">
        <title>The Amphimedon queenslandica genome and the evolution of animal complexity.</title>
        <authorList>
            <person name="Srivastava M."/>
            <person name="Simakov O."/>
            <person name="Chapman J."/>
            <person name="Fahey B."/>
            <person name="Gauthier M.E."/>
            <person name="Mitros T."/>
            <person name="Richards G.S."/>
            <person name="Conaco C."/>
            <person name="Dacre M."/>
            <person name="Hellsten U."/>
            <person name="Larroux C."/>
            <person name="Putnam N.H."/>
            <person name="Stanke M."/>
            <person name="Adamska M."/>
            <person name="Darling A."/>
            <person name="Degnan S.M."/>
            <person name="Oakley T.H."/>
            <person name="Plachetzki D.C."/>
            <person name="Zhai Y."/>
            <person name="Adamski M."/>
            <person name="Calcino A."/>
            <person name="Cummins S.F."/>
            <person name="Goodstein D.M."/>
            <person name="Harris C."/>
            <person name="Jackson D.J."/>
            <person name="Leys S.P."/>
            <person name="Shu S."/>
            <person name="Woodcroft B.J."/>
            <person name="Vervoort M."/>
            <person name="Kosik K.S."/>
            <person name="Manning G."/>
            <person name="Degnan B.M."/>
            <person name="Rokhsar D.S."/>
        </authorList>
    </citation>
    <scope>NUCLEOTIDE SEQUENCE [LARGE SCALE GENOMIC DNA]</scope>
</reference>
<dbReference type="Pfam" id="PF10545">
    <property type="entry name" value="MADF_DNA_bdg"/>
    <property type="match status" value="1"/>
</dbReference>
<dbReference type="InterPro" id="IPR006578">
    <property type="entry name" value="MADF-dom"/>
</dbReference>
<dbReference type="PANTHER" id="PTHR12243:SF60">
    <property type="entry name" value="SI:CH211-15D5.12-RELATED"/>
    <property type="match status" value="1"/>
</dbReference>
<dbReference type="Gene3D" id="1.10.10.60">
    <property type="entry name" value="Homeodomain-like"/>
    <property type="match status" value="1"/>
</dbReference>
<name>A0A1X7VEN6_AMPQE</name>
<dbReference type="KEGG" id="aqu:105316962"/>
<evidence type="ECO:0008006" key="6">
    <source>
        <dbReference type="Google" id="ProtNLM"/>
    </source>
</evidence>
<evidence type="ECO:0000256" key="1">
    <source>
        <dbReference type="SAM" id="MobiDB-lite"/>
    </source>
</evidence>
<dbReference type="EnsemblMetazoa" id="XM_019993885.1">
    <property type="protein sequence ID" value="XP_019849444.1"/>
    <property type="gene ID" value="LOC105316962"/>
</dbReference>
<reference evidence="4" key="2">
    <citation type="submission" date="2017-05" db="UniProtKB">
        <authorList>
            <consortium name="EnsemblMetazoa"/>
        </authorList>
    </citation>
    <scope>IDENTIFICATION</scope>
</reference>
<dbReference type="PROSITE" id="PS51029">
    <property type="entry name" value="MADF"/>
    <property type="match status" value="1"/>
</dbReference>
<feature type="domain" description="Myb-like" evidence="2">
    <location>
        <begin position="1"/>
        <end position="57"/>
    </location>
</feature>
<accession>A0A1X7VEN6</accession>
<organism evidence="4">
    <name type="scientific">Amphimedon queenslandica</name>
    <name type="common">Sponge</name>
    <dbReference type="NCBI Taxonomy" id="400682"/>
    <lineage>
        <taxon>Eukaryota</taxon>
        <taxon>Metazoa</taxon>
        <taxon>Porifera</taxon>
        <taxon>Demospongiae</taxon>
        <taxon>Heteroscleromorpha</taxon>
        <taxon>Haplosclerida</taxon>
        <taxon>Niphatidae</taxon>
        <taxon>Amphimedon</taxon>
    </lineage>
</organism>
<feature type="region of interest" description="Disordered" evidence="1">
    <location>
        <begin position="137"/>
        <end position="167"/>
    </location>
</feature>
<dbReference type="SMART" id="SM00595">
    <property type="entry name" value="MADF"/>
    <property type="match status" value="1"/>
</dbReference>
<keyword evidence="5" id="KW-1185">Reference proteome</keyword>
<evidence type="ECO:0000313" key="5">
    <source>
        <dbReference type="Proteomes" id="UP000007879"/>
    </source>
</evidence>
<dbReference type="OMA" id="QEECITR"/>
<sequence>MENEKLVELVRSFSCLWNVQSKGYRDIIAKENAWKEISSQMEGMTADDCIRRWRSLRDKFVRENKKVKKRKSGEEGPCYVSNWPLYNIMLFIGDTVKHRDTVSNLPTLAVSSRSTTPINNLELPDQVDDDYNFTDTDDNESGVRAVSSDKTTPIKLPTKRKNSGQKRDEVEELMITELKEIQKRRTAKELTDDEGYFGQHVAATLRKFNDRQKAIAKLQIQQLLVNIEFPSDPYPKFHHYEPSAYEI</sequence>
<feature type="domain" description="MADF" evidence="3">
    <location>
        <begin position="5"/>
        <end position="97"/>
    </location>
</feature>
<evidence type="ECO:0000259" key="3">
    <source>
        <dbReference type="PROSITE" id="PS51029"/>
    </source>
</evidence>
<dbReference type="EnsemblMetazoa" id="Aqu2.1.37987_001">
    <property type="protein sequence ID" value="Aqu2.1.37987_001"/>
    <property type="gene ID" value="Aqu2.1.37987"/>
</dbReference>
<proteinExistence type="predicted"/>
<evidence type="ECO:0000259" key="2">
    <source>
        <dbReference type="PROSITE" id="PS50090"/>
    </source>
</evidence>
<dbReference type="GO" id="GO:0006357">
    <property type="term" value="P:regulation of transcription by RNA polymerase II"/>
    <property type="evidence" value="ECO:0007669"/>
    <property type="project" value="TreeGrafter"/>
</dbReference>
<dbReference type="GO" id="GO:0005634">
    <property type="term" value="C:nucleus"/>
    <property type="evidence" value="ECO:0007669"/>
    <property type="project" value="TreeGrafter"/>
</dbReference>
<dbReference type="GO" id="GO:0005667">
    <property type="term" value="C:transcription regulator complex"/>
    <property type="evidence" value="ECO:0007669"/>
    <property type="project" value="TreeGrafter"/>
</dbReference>
<protein>
    <recommendedName>
        <fullName evidence="6">MADF domain-containing protein</fullName>
    </recommendedName>
</protein>
<dbReference type="Proteomes" id="UP000007879">
    <property type="component" value="Unassembled WGS sequence"/>
</dbReference>
<evidence type="ECO:0000313" key="4">
    <source>
        <dbReference type="EnsemblMetazoa" id="Aqu2.1.37987_001"/>
    </source>
</evidence>
<gene>
    <name evidence="4" type="primary">105316962</name>
</gene>
<dbReference type="OrthoDB" id="8195830at2759"/>
<dbReference type="AlphaFoldDB" id="A0A1X7VEN6"/>
<dbReference type="eggNOG" id="ENOG502SCCI">
    <property type="taxonomic scope" value="Eukaryota"/>
</dbReference>